<feature type="transmembrane region" description="Helical" evidence="1">
    <location>
        <begin position="33"/>
        <end position="54"/>
    </location>
</feature>
<proteinExistence type="predicted"/>
<protein>
    <submittedName>
        <fullName evidence="2">Uncharacterized protein</fullName>
    </submittedName>
</protein>
<dbReference type="Proteomes" id="UP001064971">
    <property type="component" value="Chromosome"/>
</dbReference>
<gene>
    <name evidence="2" type="ORF">DAETH_06170</name>
</gene>
<keyword evidence="3" id="KW-1185">Reference proteome</keyword>
<dbReference type="InterPro" id="IPR018130">
    <property type="entry name" value="Ribosomal_uS2_CS"/>
</dbReference>
<keyword evidence="1" id="KW-1133">Transmembrane helix</keyword>
<dbReference type="EMBL" id="AP026560">
    <property type="protein sequence ID" value="BDP40648.1"/>
    <property type="molecule type" value="Genomic_DNA"/>
</dbReference>
<sequence length="95" mass="9829">MTVPFLLCVLMVVASGLHFGARAATLHPARRLPLTPVLAHAAVSLGAVWLGALLDPTPARLLWLFVVAASVAGFVAGVLRVRPVPEAEPTPASTS</sequence>
<organism evidence="2 3">
    <name type="scientific">Deinococcus aetherius</name>
    <dbReference type="NCBI Taxonomy" id="200252"/>
    <lineage>
        <taxon>Bacteria</taxon>
        <taxon>Thermotogati</taxon>
        <taxon>Deinococcota</taxon>
        <taxon>Deinococci</taxon>
        <taxon>Deinococcales</taxon>
        <taxon>Deinococcaceae</taxon>
        <taxon>Deinococcus</taxon>
    </lineage>
</organism>
<name>A0ABN6RBC0_9DEIO</name>
<dbReference type="RefSeq" id="WP_264776476.1">
    <property type="nucleotide sequence ID" value="NZ_AP026560.1"/>
</dbReference>
<keyword evidence="1" id="KW-0472">Membrane</keyword>
<evidence type="ECO:0000313" key="3">
    <source>
        <dbReference type="Proteomes" id="UP001064971"/>
    </source>
</evidence>
<accession>A0ABN6RBC0</accession>
<dbReference type="PROSITE" id="PS00962">
    <property type="entry name" value="RIBOSOMAL_S2_1"/>
    <property type="match status" value="1"/>
</dbReference>
<evidence type="ECO:0000313" key="2">
    <source>
        <dbReference type="EMBL" id="BDP40648.1"/>
    </source>
</evidence>
<feature type="transmembrane region" description="Helical" evidence="1">
    <location>
        <begin position="61"/>
        <end position="81"/>
    </location>
</feature>
<evidence type="ECO:0000256" key="1">
    <source>
        <dbReference type="SAM" id="Phobius"/>
    </source>
</evidence>
<reference evidence="2" key="1">
    <citation type="submission" date="2022-07" db="EMBL/GenBank/DDBJ databases">
        <title>Complete Genome Sequence of the Radioresistant Bacterium Deinococcus aetherius ST0316, Isolated from the Air Dust collected in Lower Stratosphere above Japan.</title>
        <authorList>
            <person name="Satoh K."/>
            <person name="Hagiwara K."/>
            <person name="Katsumata K."/>
            <person name="Kubo A."/>
            <person name="Yokobori S."/>
            <person name="Yamagishi A."/>
            <person name="Oono Y."/>
            <person name="Narumi I."/>
        </authorList>
    </citation>
    <scope>NUCLEOTIDE SEQUENCE</scope>
    <source>
        <strain evidence="2">ST0316</strain>
    </source>
</reference>
<keyword evidence="1" id="KW-0812">Transmembrane</keyword>